<dbReference type="InterPro" id="IPR052894">
    <property type="entry name" value="AsmA-related"/>
</dbReference>
<dbReference type="Pfam" id="PF05170">
    <property type="entry name" value="AsmA"/>
    <property type="match status" value="1"/>
</dbReference>
<feature type="transmembrane region" description="Helical" evidence="1">
    <location>
        <begin position="9"/>
        <end position="29"/>
    </location>
</feature>
<proteinExistence type="predicted"/>
<keyword evidence="1" id="KW-0472">Membrane</keyword>
<name>A0A382Y8B9_9ZZZZ</name>
<dbReference type="InterPro" id="IPR007844">
    <property type="entry name" value="AsmA"/>
</dbReference>
<dbReference type="EMBL" id="UINC01173796">
    <property type="protein sequence ID" value="SVD79587.1"/>
    <property type="molecule type" value="Genomic_DNA"/>
</dbReference>
<sequence>MKVLLSKKLAAYLFSGLLVCFLIIMGLVYSQLQDVDNIKGVLVDKIAELTGRNVSIEAAELSFEKGISIRLSNLSINSTSGESHQVLVKNVWCVVRLWPLLNKKIEIKKLVLKGASIELVRDRQGQFNYGNLSRRSIGAAGSGLFKVLGVSFMHRISLSDSELRFLDYYGIPGPDPLFTTIKNINLGIDKRFFKNIFSFDLRGEISNLHQPTIFQLSGSFDNLLEEKGGR</sequence>
<dbReference type="AlphaFoldDB" id="A0A382Y8B9"/>
<feature type="domain" description="AsmA" evidence="2">
    <location>
        <begin position="8"/>
        <end position="131"/>
    </location>
</feature>
<dbReference type="PANTHER" id="PTHR30441:SF4">
    <property type="entry name" value="PROTEIN ASMA"/>
    <property type="match status" value="1"/>
</dbReference>
<reference evidence="3" key="1">
    <citation type="submission" date="2018-05" db="EMBL/GenBank/DDBJ databases">
        <authorList>
            <person name="Lanie J.A."/>
            <person name="Ng W.-L."/>
            <person name="Kazmierczak K.M."/>
            <person name="Andrzejewski T.M."/>
            <person name="Davidsen T.M."/>
            <person name="Wayne K.J."/>
            <person name="Tettelin H."/>
            <person name="Glass J.I."/>
            <person name="Rusch D."/>
            <person name="Podicherti R."/>
            <person name="Tsui H.-C.T."/>
            <person name="Winkler M.E."/>
        </authorList>
    </citation>
    <scope>NUCLEOTIDE SEQUENCE</scope>
</reference>
<keyword evidence="1" id="KW-1133">Transmembrane helix</keyword>
<accession>A0A382Y8B9</accession>
<dbReference type="GO" id="GO:0005886">
    <property type="term" value="C:plasma membrane"/>
    <property type="evidence" value="ECO:0007669"/>
    <property type="project" value="TreeGrafter"/>
</dbReference>
<evidence type="ECO:0000259" key="2">
    <source>
        <dbReference type="Pfam" id="PF05170"/>
    </source>
</evidence>
<keyword evidence="1" id="KW-0812">Transmembrane</keyword>
<protein>
    <recommendedName>
        <fullName evidence="2">AsmA domain-containing protein</fullName>
    </recommendedName>
</protein>
<gene>
    <name evidence="3" type="ORF">METZ01_LOCUS432441</name>
</gene>
<feature type="non-terminal residue" evidence="3">
    <location>
        <position position="230"/>
    </location>
</feature>
<dbReference type="GO" id="GO:0090313">
    <property type="term" value="P:regulation of protein targeting to membrane"/>
    <property type="evidence" value="ECO:0007669"/>
    <property type="project" value="TreeGrafter"/>
</dbReference>
<evidence type="ECO:0000256" key="1">
    <source>
        <dbReference type="SAM" id="Phobius"/>
    </source>
</evidence>
<organism evidence="3">
    <name type="scientific">marine metagenome</name>
    <dbReference type="NCBI Taxonomy" id="408172"/>
    <lineage>
        <taxon>unclassified sequences</taxon>
        <taxon>metagenomes</taxon>
        <taxon>ecological metagenomes</taxon>
    </lineage>
</organism>
<evidence type="ECO:0000313" key="3">
    <source>
        <dbReference type="EMBL" id="SVD79587.1"/>
    </source>
</evidence>
<dbReference type="PANTHER" id="PTHR30441">
    <property type="entry name" value="DUF748 DOMAIN-CONTAINING PROTEIN"/>
    <property type="match status" value="1"/>
</dbReference>